<dbReference type="Proteomes" id="UP000499080">
    <property type="component" value="Unassembled WGS sequence"/>
</dbReference>
<reference evidence="1 2" key="1">
    <citation type="journal article" date="2019" name="Sci. Rep.">
        <title>Orb-weaving spider Araneus ventricosus genome elucidates the spidroin gene catalogue.</title>
        <authorList>
            <person name="Kono N."/>
            <person name="Nakamura H."/>
            <person name="Ohtoshi R."/>
            <person name="Moran D.A.P."/>
            <person name="Shinohara A."/>
            <person name="Yoshida Y."/>
            <person name="Fujiwara M."/>
            <person name="Mori M."/>
            <person name="Tomita M."/>
            <person name="Arakawa K."/>
        </authorList>
    </citation>
    <scope>NUCLEOTIDE SEQUENCE [LARGE SCALE GENOMIC DNA]</scope>
</reference>
<evidence type="ECO:0000313" key="2">
    <source>
        <dbReference type="Proteomes" id="UP000499080"/>
    </source>
</evidence>
<name>A0A4Y2CB76_ARAVE</name>
<comment type="caution">
    <text evidence="1">The sequence shown here is derived from an EMBL/GenBank/DDBJ whole genome shotgun (WGS) entry which is preliminary data.</text>
</comment>
<gene>
    <name evidence="1" type="ORF">AVEN_27218_1</name>
</gene>
<evidence type="ECO:0000313" key="1">
    <source>
        <dbReference type="EMBL" id="GBM01116.1"/>
    </source>
</evidence>
<sequence length="101" mass="11146">MRRGKYTPPVPGVGEDFRTELSGTGSVGLDLTVEVSDLLGVRCLRLQFVCYRGLGWLRLFLAVVKAQGSGWSQTPLQTSSHSGMNFANFLDTKGSRCMRYL</sequence>
<protein>
    <submittedName>
        <fullName evidence="1">Uncharacterized protein</fullName>
    </submittedName>
</protein>
<accession>A0A4Y2CB76</accession>
<dbReference type="AlphaFoldDB" id="A0A4Y2CB76"/>
<proteinExistence type="predicted"/>
<keyword evidence="2" id="KW-1185">Reference proteome</keyword>
<organism evidence="1 2">
    <name type="scientific">Araneus ventricosus</name>
    <name type="common">Orbweaver spider</name>
    <name type="synonym">Epeira ventricosa</name>
    <dbReference type="NCBI Taxonomy" id="182803"/>
    <lineage>
        <taxon>Eukaryota</taxon>
        <taxon>Metazoa</taxon>
        <taxon>Ecdysozoa</taxon>
        <taxon>Arthropoda</taxon>
        <taxon>Chelicerata</taxon>
        <taxon>Arachnida</taxon>
        <taxon>Araneae</taxon>
        <taxon>Araneomorphae</taxon>
        <taxon>Entelegynae</taxon>
        <taxon>Araneoidea</taxon>
        <taxon>Araneidae</taxon>
        <taxon>Araneus</taxon>
    </lineage>
</organism>
<dbReference type="EMBL" id="BGPR01000165">
    <property type="protein sequence ID" value="GBM01116.1"/>
    <property type="molecule type" value="Genomic_DNA"/>
</dbReference>